<dbReference type="RefSeq" id="WP_182530745.1">
    <property type="nucleotide sequence ID" value="NZ_JACGXL010000002.1"/>
</dbReference>
<evidence type="ECO:0000256" key="1">
    <source>
        <dbReference type="SAM" id="Phobius"/>
    </source>
</evidence>
<dbReference type="AlphaFoldDB" id="A0A839F1E3"/>
<organism evidence="2 3">
    <name type="scientific">Dokdonella fugitiva</name>
    <dbReference type="NCBI Taxonomy" id="328517"/>
    <lineage>
        <taxon>Bacteria</taxon>
        <taxon>Pseudomonadati</taxon>
        <taxon>Pseudomonadota</taxon>
        <taxon>Gammaproteobacteria</taxon>
        <taxon>Lysobacterales</taxon>
        <taxon>Rhodanobacteraceae</taxon>
        <taxon>Dokdonella</taxon>
    </lineage>
</organism>
<keyword evidence="1" id="KW-0472">Membrane</keyword>
<comment type="caution">
    <text evidence="2">The sequence shown here is derived from an EMBL/GenBank/DDBJ whole genome shotgun (WGS) entry which is preliminary data.</text>
</comment>
<accession>A0A839F1E3</accession>
<keyword evidence="3" id="KW-1185">Reference proteome</keyword>
<reference evidence="2 3" key="1">
    <citation type="submission" date="2020-07" db="EMBL/GenBank/DDBJ databases">
        <title>Genomic Encyclopedia of Type Strains, Phase IV (KMG-V): Genome sequencing to study the core and pangenomes of soil and plant-associated prokaryotes.</title>
        <authorList>
            <person name="Whitman W."/>
        </authorList>
    </citation>
    <scope>NUCLEOTIDE SEQUENCE [LARGE SCALE GENOMIC DNA]</scope>
    <source>
        <strain evidence="2 3">RH2WT43</strain>
    </source>
</reference>
<feature type="transmembrane region" description="Helical" evidence="1">
    <location>
        <begin position="120"/>
        <end position="143"/>
    </location>
</feature>
<sequence length="164" mass="17498">MHDTLDRIVAFLAGIGLPPRAATLGGDTFLPGIRITRGELLYDPARIAWPADLLHEAGHIALVPAAHRAALDDALTSEQHFEHGGEVESIAWSYAASVRLALPATDLFHDGGYRGQSPGLALSFSLGVYVGVAGLVALGLCAAGDDARRRGVEPYPHMLRWLRD</sequence>
<gene>
    <name evidence="2" type="ORF">FHW12_001913</name>
</gene>
<evidence type="ECO:0000313" key="2">
    <source>
        <dbReference type="EMBL" id="MBA8887699.1"/>
    </source>
</evidence>
<protein>
    <submittedName>
        <fullName evidence="2">Uncharacterized protein</fullName>
    </submittedName>
</protein>
<dbReference type="EMBL" id="JACGXL010000002">
    <property type="protein sequence ID" value="MBA8887699.1"/>
    <property type="molecule type" value="Genomic_DNA"/>
</dbReference>
<proteinExistence type="predicted"/>
<evidence type="ECO:0000313" key="3">
    <source>
        <dbReference type="Proteomes" id="UP000550401"/>
    </source>
</evidence>
<keyword evidence="1" id="KW-0812">Transmembrane</keyword>
<name>A0A839F1E3_9GAMM</name>
<keyword evidence="1" id="KW-1133">Transmembrane helix</keyword>
<dbReference type="Proteomes" id="UP000550401">
    <property type="component" value="Unassembled WGS sequence"/>
</dbReference>